<feature type="compositionally biased region" description="Low complexity" evidence="1">
    <location>
        <begin position="727"/>
        <end position="738"/>
    </location>
</feature>
<accession>A0A2V0PAB8</accession>
<dbReference type="STRING" id="307507.A0A2V0PAB8"/>
<feature type="compositionally biased region" description="Polar residues" evidence="1">
    <location>
        <begin position="757"/>
        <end position="767"/>
    </location>
</feature>
<proteinExistence type="predicted"/>
<dbReference type="PROSITE" id="PS51746">
    <property type="entry name" value="PPM_2"/>
    <property type="match status" value="1"/>
</dbReference>
<dbReference type="InParanoid" id="A0A2V0PAB8"/>
<dbReference type="EMBL" id="BDRX01000047">
    <property type="protein sequence ID" value="GBF94055.1"/>
    <property type="molecule type" value="Genomic_DNA"/>
</dbReference>
<dbReference type="InterPro" id="IPR015655">
    <property type="entry name" value="PP2C"/>
</dbReference>
<dbReference type="InterPro" id="IPR001932">
    <property type="entry name" value="PPM-type_phosphatase-like_dom"/>
</dbReference>
<feature type="region of interest" description="Disordered" evidence="1">
    <location>
        <begin position="444"/>
        <end position="505"/>
    </location>
</feature>
<feature type="compositionally biased region" description="Polar residues" evidence="1">
    <location>
        <begin position="1"/>
        <end position="10"/>
    </location>
</feature>
<dbReference type="SMART" id="SM00332">
    <property type="entry name" value="PP2Cc"/>
    <property type="match status" value="1"/>
</dbReference>
<dbReference type="Proteomes" id="UP000247498">
    <property type="component" value="Unassembled WGS sequence"/>
</dbReference>
<dbReference type="GO" id="GO:0004722">
    <property type="term" value="F:protein serine/threonine phosphatase activity"/>
    <property type="evidence" value="ECO:0007669"/>
    <property type="project" value="InterPro"/>
</dbReference>
<protein>
    <submittedName>
        <fullName evidence="3">Agc pkg kinase</fullName>
    </submittedName>
</protein>
<keyword evidence="4" id="KW-1185">Reference proteome</keyword>
<feature type="region of interest" description="Disordered" evidence="1">
    <location>
        <begin position="1"/>
        <end position="46"/>
    </location>
</feature>
<feature type="compositionally biased region" description="Low complexity" evidence="1">
    <location>
        <begin position="185"/>
        <end position="204"/>
    </location>
</feature>
<dbReference type="PANTHER" id="PTHR47992">
    <property type="entry name" value="PROTEIN PHOSPHATASE"/>
    <property type="match status" value="1"/>
</dbReference>
<dbReference type="GO" id="GO:0016301">
    <property type="term" value="F:kinase activity"/>
    <property type="evidence" value="ECO:0007669"/>
    <property type="project" value="UniProtKB-KW"/>
</dbReference>
<feature type="domain" description="PPM-type phosphatase" evidence="2">
    <location>
        <begin position="299"/>
        <end position="623"/>
    </location>
</feature>
<evidence type="ECO:0000313" key="4">
    <source>
        <dbReference type="Proteomes" id="UP000247498"/>
    </source>
</evidence>
<feature type="compositionally biased region" description="Gly residues" evidence="1">
    <location>
        <begin position="93"/>
        <end position="107"/>
    </location>
</feature>
<dbReference type="CDD" id="cd00143">
    <property type="entry name" value="PP2Cc"/>
    <property type="match status" value="1"/>
</dbReference>
<dbReference type="Gene3D" id="3.60.40.10">
    <property type="entry name" value="PPM-type phosphatase domain"/>
    <property type="match status" value="1"/>
</dbReference>
<keyword evidence="3" id="KW-0418">Kinase</keyword>
<dbReference type="SUPFAM" id="SSF81606">
    <property type="entry name" value="PP2C-like"/>
    <property type="match status" value="1"/>
</dbReference>
<name>A0A2V0PAB8_9CHLO</name>
<gene>
    <name evidence="3" type="ORF">Rsub_07323</name>
</gene>
<keyword evidence="3" id="KW-0808">Transferase</keyword>
<dbReference type="OrthoDB" id="10264738at2759"/>
<organism evidence="3 4">
    <name type="scientific">Raphidocelis subcapitata</name>
    <dbReference type="NCBI Taxonomy" id="307507"/>
    <lineage>
        <taxon>Eukaryota</taxon>
        <taxon>Viridiplantae</taxon>
        <taxon>Chlorophyta</taxon>
        <taxon>core chlorophytes</taxon>
        <taxon>Chlorophyceae</taxon>
        <taxon>CS clade</taxon>
        <taxon>Sphaeropleales</taxon>
        <taxon>Selenastraceae</taxon>
        <taxon>Raphidocelis</taxon>
    </lineage>
</organism>
<comment type="caution">
    <text evidence="3">The sequence shown here is derived from an EMBL/GenBank/DDBJ whole genome shotgun (WGS) entry which is preliminary data.</text>
</comment>
<feature type="compositionally biased region" description="Pro residues" evidence="1">
    <location>
        <begin position="699"/>
        <end position="726"/>
    </location>
</feature>
<feature type="compositionally biased region" description="Low complexity" evidence="1">
    <location>
        <begin position="37"/>
        <end position="46"/>
    </location>
</feature>
<reference evidence="3 4" key="1">
    <citation type="journal article" date="2018" name="Sci. Rep.">
        <title>Raphidocelis subcapitata (=Pseudokirchneriella subcapitata) provides an insight into genome evolution and environmental adaptations in the Sphaeropleales.</title>
        <authorList>
            <person name="Suzuki S."/>
            <person name="Yamaguchi H."/>
            <person name="Nakajima N."/>
            <person name="Kawachi M."/>
        </authorList>
    </citation>
    <scope>NUCLEOTIDE SEQUENCE [LARGE SCALE GENOMIC DNA]</scope>
    <source>
        <strain evidence="3 4">NIES-35</strain>
    </source>
</reference>
<dbReference type="AlphaFoldDB" id="A0A2V0PAB8"/>
<dbReference type="Pfam" id="PF00481">
    <property type="entry name" value="PP2C"/>
    <property type="match status" value="1"/>
</dbReference>
<sequence length="767" mass="78361">MGCSFSSPVQTHDEHRGRPFQAGGTPAPPDKRASTRPPQAAADAAAPPLLAVSVSAPPTDSSSVTSVDALLSVDSWSGYYDSDDPKAAALAGGSVGSSSGGSGGGLAQQGSFGLRGLFGGRSEGKDQEPQQQVQQQPQPPPLPLPLSQPLQHSQPPQQPPQPPQQQQRQRQRGAGADEPPCSGVARRGSAPPAPEPASDAAPGPCSAEAAGLMRFEAMSPLAAAHSAPVPLAAAPAARGAARHELPGLVPRAASASAAAPTARGALLRARRGGVSAGFARLQAQLPADADLLSVVSTRAAGLKHIGFGPLKNENQDEFFIQVGHFGGQPGGNAFCVFDGHGTYGGDAAAVARRVMPSLLDGELRKFFGRNPGVCAPDSAPATRGGVELILADVFGETERGLARAGVNLTSSGTTATAVLQLGNRIWAAAAGDSRAILCRRARAGGDGDGSGDGERHGGPEPGSADDGSGSSAASPRWRAQPLTLDHRPRRPSERERVETAGARVQPKRLASGRLVGEPRVWLDPPAAGPGLLLSRSLGDLLSSTVGCTSDPEITYATLRPWEDRFFVVASDGVWDVLTNDQVCDIVTDAPDPHEACRRVLDAALYEWEELGAADNISVVVVELDWGCVVRDADGAAAFARAALRPAFDPAQSWPAAAPAAAAAAAAAAAEAAALELQGGEEEEEGDSEDGEDAPCPAGRLPPPIAGAAPAPAPATPGLPPLPPGPLPAAGLPRRQVAARPPPRRLSLDVERPLPSICESTSSFSDDL</sequence>
<evidence type="ECO:0000313" key="3">
    <source>
        <dbReference type="EMBL" id="GBF94055.1"/>
    </source>
</evidence>
<dbReference type="InterPro" id="IPR036457">
    <property type="entry name" value="PPM-type-like_dom_sf"/>
</dbReference>
<feature type="compositionally biased region" description="Acidic residues" evidence="1">
    <location>
        <begin position="678"/>
        <end position="692"/>
    </location>
</feature>
<feature type="compositionally biased region" description="Pro residues" evidence="1">
    <location>
        <begin position="137"/>
        <end position="146"/>
    </location>
</feature>
<feature type="compositionally biased region" description="Basic and acidic residues" evidence="1">
    <location>
        <begin position="484"/>
        <end position="498"/>
    </location>
</feature>
<feature type="compositionally biased region" description="Low complexity" evidence="1">
    <location>
        <begin position="461"/>
        <end position="475"/>
    </location>
</feature>
<feature type="region of interest" description="Disordered" evidence="1">
    <location>
        <begin position="672"/>
        <end position="767"/>
    </location>
</feature>
<feature type="region of interest" description="Disordered" evidence="1">
    <location>
        <begin position="76"/>
        <end position="205"/>
    </location>
</feature>
<evidence type="ECO:0000259" key="2">
    <source>
        <dbReference type="PROSITE" id="PS51746"/>
    </source>
</evidence>
<evidence type="ECO:0000256" key="1">
    <source>
        <dbReference type="SAM" id="MobiDB-lite"/>
    </source>
</evidence>